<dbReference type="STRING" id="402881.Plav_2003"/>
<protein>
    <recommendedName>
        <fullName evidence="6">4Fe4S-binding SPASM domain-containing protein</fullName>
    </recommendedName>
</protein>
<dbReference type="AlphaFoldDB" id="A7HUN4"/>
<keyword evidence="2" id="KW-0949">S-adenosyl-L-methionine</keyword>
<dbReference type="PANTHER" id="PTHR11228">
    <property type="entry name" value="RADICAL SAM DOMAIN PROTEIN"/>
    <property type="match status" value="1"/>
</dbReference>
<evidence type="ECO:0000256" key="5">
    <source>
        <dbReference type="ARBA" id="ARBA00023014"/>
    </source>
</evidence>
<dbReference type="CDD" id="cd21109">
    <property type="entry name" value="SPASM"/>
    <property type="match status" value="1"/>
</dbReference>
<keyword evidence="4" id="KW-0408">Iron</keyword>
<accession>A7HUN4</accession>
<dbReference type="OrthoDB" id="6382128at2"/>
<dbReference type="SFLD" id="SFLDS00029">
    <property type="entry name" value="Radical_SAM"/>
    <property type="match status" value="1"/>
</dbReference>
<dbReference type="PANTHER" id="PTHR11228:SF7">
    <property type="entry name" value="PQQA PEPTIDE CYCLASE"/>
    <property type="match status" value="1"/>
</dbReference>
<evidence type="ECO:0000256" key="2">
    <source>
        <dbReference type="ARBA" id="ARBA00022691"/>
    </source>
</evidence>
<keyword evidence="8" id="KW-1185">Reference proteome</keyword>
<dbReference type="GO" id="GO:0051536">
    <property type="term" value="F:iron-sulfur cluster binding"/>
    <property type="evidence" value="ECO:0007669"/>
    <property type="project" value="UniProtKB-KW"/>
</dbReference>
<proteinExistence type="predicted"/>
<dbReference type="GO" id="GO:0003824">
    <property type="term" value="F:catalytic activity"/>
    <property type="evidence" value="ECO:0007669"/>
    <property type="project" value="InterPro"/>
</dbReference>
<evidence type="ECO:0000259" key="6">
    <source>
        <dbReference type="Pfam" id="PF13186"/>
    </source>
</evidence>
<evidence type="ECO:0000256" key="4">
    <source>
        <dbReference type="ARBA" id="ARBA00023004"/>
    </source>
</evidence>
<name>A7HUN4_PARL1</name>
<dbReference type="InterPro" id="IPR023885">
    <property type="entry name" value="4Fe4S-binding_SPASM_dom"/>
</dbReference>
<dbReference type="GO" id="GO:0046872">
    <property type="term" value="F:metal ion binding"/>
    <property type="evidence" value="ECO:0007669"/>
    <property type="project" value="UniProtKB-KW"/>
</dbReference>
<evidence type="ECO:0000256" key="1">
    <source>
        <dbReference type="ARBA" id="ARBA00001966"/>
    </source>
</evidence>
<dbReference type="Pfam" id="PF13186">
    <property type="entry name" value="SPASM"/>
    <property type="match status" value="1"/>
</dbReference>
<sequence length="352" mass="39374">MESLYYVLTYACHRKCRHCYDTRFRPYVRDELKAVVGEGTANFKRIIANLPDRMTYLDPAHPNPDGTPSERVGRLIMAGGELLLDPVRETLFYPALEAAREKYGSRGVRLSMQTTGDIVTPRMLDELRERGIWMIAIASLDDYHVGMEGDKRIIFVEKLTSMLEAAGFNAVPDPASGRDHLTEDGPFYVFFGAQPGKWIAELWPRGRAWEDGLSSADMKTNFCARWSGGKNFLNHGWAGAEVSIEPNGDVFPCCLKTKLPIGNLTEERLVDILDSLKGHPVFEALNAGEPWRMGESLGWSSEAFHAAAHTTTPQGKPYANLCIGCDRFHEERLGPVIAAIREKRRALIQTAD</sequence>
<dbReference type="KEGG" id="pla:Plav_2003"/>
<comment type="cofactor">
    <cofactor evidence="1">
        <name>[4Fe-4S] cluster</name>
        <dbReference type="ChEBI" id="CHEBI:49883"/>
    </cofactor>
</comment>
<dbReference type="InterPro" id="IPR013785">
    <property type="entry name" value="Aldolase_TIM"/>
</dbReference>
<dbReference type="RefSeq" id="WP_012110920.1">
    <property type="nucleotide sequence ID" value="NC_009719.1"/>
</dbReference>
<evidence type="ECO:0000313" key="8">
    <source>
        <dbReference type="Proteomes" id="UP000006377"/>
    </source>
</evidence>
<dbReference type="EMBL" id="CP000774">
    <property type="protein sequence ID" value="ABS63617.1"/>
    <property type="molecule type" value="Genomic_DNA"/>
</dbReference>
<gene>
    <name evidence="7" type="ordered locus">Plav_2003</name>
</gene>
<feature type="domain" description="4Fe4S-binding SPASM" evidence="6">
    <location>
        <begin position="241"/>
        <end position="275"/>
    </location>
</feature>
<organism evidence="7 8">
    <name type="scientific">Parvibaculum lavamentivorans (strain DS-1 / DSM 13023 / NCIMB 13966)</name>
    <dbReference type="NCBI Taxonomy" id="402881"/>
    <lineage>
        <taxon>Bacteria</taxon>
        <taxon>Pseudomonadati</taxon>
        <taxon>Pseudomonadota</taxon>
        <taxon>Alphaproteobacteria</taxon>
        <taxon>Hyphomicrobiales</taxon>
        <taxon>Parvibaculaceae</taxon>
        <taxon>Parvibaculum</taxon>
    </lineage>
</organism>
<keyword evidence="5" id="KW-0411">Iron-sulfur</keyword>
<dbReference type="Gene3D" id="3.20.20.70">
    <property type="entry name" value="Aldolase class I"/>
    <property type="match status" value="1"/>
</dbReference>
<dbReference type="HOGENOM" id="CLU_857252_0_0_5"/>
<dbReference type="SUPFAM" id="SSF102114">
    <property type="entry name" value="Radical SAM enzymes"/>
    <property type="match status" value="1"/>
</dbReference>
<dbReference type="Proteomes" id="UP000006377">
    <property type="component" value="Chromosome"/>
</dbReference>
<dbReference type="InterPro" id="IPR050377">
    <property type="entry name" value="Radical_SAM_PqqE_MftC-like"/>
</dbReference>
<dbReference type="InterPro" id="IPR058240">
    <property type="entry name" value="rSAM_sf"/>
</dbReference>
<reference evidence="7 8" key="1">
    <citation type="journal article" date="2011" name="Stand. Genomic Sci.">
        <title>Complete genome sequence of Parvibaculum lavamentivorans type strain (DS-1(T)).</title>
        <authorList>
            <person name="Schleheck D."/>
            <person name="Weiss M."/>
            <person name="Pitluck S."/>
            <person name="Bruce D."/>
            <person name="Land M.L."/>
            <person name="Han S."/>
            <person name="Saunders E."/>
            <person name="Tapia R."/>
            <person name="Detter C."/>
            <person name="Brettin T."/>
            <person name="Han J."/>
            <person name="Woyke T."/>
            <person name="Goodwin L."/>
            <person name="Pennacchio L."/>
            <person name="Nolan M."/>
            <person name="Cook A.M."/>
            <person name="Kjelleberg S."/>
            <person name="Thomas T."/>
        </authorList>
    </citation>
    <scope>NUCLEOTIDE SEQUENCE [LARGE SCALE GENOMIC DNA]</scope>
    <source>
        <strain evidence="8">DS-1 / DSM 13023 / NCIMB 13966</strain>
    </source>
</reference>
<evidence type="ECO:0000256" key="3">
    <source>
        <dbReference type="ARBA" id="ARBA00022723"/>
    </source>
</evidence>
<dbReference type="CDD" id="cd01335">
    <property type="entry name" value="Radical_SAM"/>
    <property type="match status" value="1"/>
</dbReference>
<keyword evidence="3" id="KW-0479">Metal-binding</keyword>
<dbReference type="InterPro" id="IPR007197">
    <property type="entry name" value="rSAM"/>
</dbReference>
<dbReference type="eggNOG" id="COG0535">
    <property type="taxonomic scope" value="Bacteria"/>
</dbReference>
<evidence type="ECO:0000313" key="7">
    <source>
        <dbReference type="EMBL" id="ABS63617.1"/>
    </source>
</evidence>